<reference evidence="2 3" key="1">
    <citation type="submission" date="2019-03" db="EMBL/GenBank/DDBJ databases">
        <title>Genomic Encyclopedia of Type Strains, Phase IV (KMG-IV): sequencing the most valuable type-strain genomes for metagenomic binning, comparative biology and taxonomic classification.</title>
        <authorList>
            <person name="Goeker M."/>
        </authorList>
    </citation>
    <scope>NUCLEOTIDE SEQUENCE [LARGE SCALE GENOMIC DNA]</scope>
    <source>
        <strain evidence="2 3">DSM 45765</strain>
    </source>
</reference>
<dbReference type="InterPro" id="IPR003779">
    <property type="entry name" value="CMD-like"/>
</dbReference>
<dbReference type="Gene3D" id="1.20.1290.10">
    <property type="entry name" value="AhpD-like"/>
    <property type="match status" value="1"/>
</dbReference>
<dbReference type="AlphaFoldDB" id="A0A4R2RAF2"/>
<feature type="domain" description="Carboxymuconolactone decarboxylase-like" evidence="1">
    <location>
        <begin position="72"/>
        <end position="124"/>
    </location>
</feature>
<accession>A0A4R2RAF2</accession>
<sequence length="278" mass="31018">MDSSRVLVCPNFATMETGMTLTQKQVELKEKFTELHGSWDDSWESMLRLDPAFFESYLRFSGVPWKSGPDGVGYLEPKVKQFVYVAASAAATHLYLPGVRRHVRAAVALGASAEEVMEVLELASTLGIHACNIGVPLLLEVLEEEGVRDPAAVEPLDQRRVELKREFTDKRGYWHPFWEGVLELDPDFFAAYLEFSAVPWVSGVLSPKVKELVYIAFDAAATHLYEPGMKLHMRNAVRYGASAHEIMEVLEIVSVIGIHGCVEAAPILRAELERAERG</sequence>
<dbReference type="Pfam" id="PF02627">
    <property type="entry name" value="CMD"/>
    <property type="match status" value="2"/>
</dbReference>
<dbReference type="SUPFAM" id="SSF69118">
    <property type="entry name" value="AhpD-like"/>
    <property type="match status" value="1"/>
</dbReference>
<keyword evidence="3" id="KW-1185">Reference proteome</keyword>
<proteinExistence type="predicted"/>
<evidence type="ECO:0000313" key="2">
    <source>
        <dbReference type="EMBL" id="TCP56395.1"/>
    </source>
</evidence>
<feature type="domain" description="Carboxymuconolactone decarboxylase-like" evidence="1">
    <location>
        <begin position="186"/>
        <end position="256"/>
    </location>
</feature>
<dbReference type="PANTHER" id="PTHR33930">
    <property type="entry name" value="ALKYL HYDROPEROXIDE REDUCTASE AHPD"/>
    <property type="match status" value="1"/>
</dbReference>
<name>A0A4R2RAF2_9PSEU</name>
<evidence type="ECO:0000259" key="1">
    <source>
        <dbReference type="Pfam" id="PF02627"/>
    </source>
</evidence>
<protein>
    <submittedName>
        <fullName evidence="2">Alkylhydroperoxidase/carboxymuconolactone decarboxylase family protein YurZ</fullName>
    </submittedName>
</protein>
<keyword evidence="2" id="KW-0560">Oxidoreductase</keyword>
<evidence type="ECO:0000313" key="3">
    <source>
        <dbReference type="Proteomes" id="UP000294911"/>
    </source>
</evidence>
<gene>
    <name evidence="2" type="ORF">EV191_101338</name>
</gene>
<dbReference type="GO" id="GO:0051920">
    <property type="term" value="F:peroxiredoxin activity"/>
    <property type="evidence" value="ECO:0007669"/>
    <property type="project" value="InterPro"/>
</dbReference>
<dbReference type="EMBL" id="SLXQ01000001">
    <property type="protein sequence ID" value="TCP56395.1"/>
    <property type="molecule type" value="Genomic_DNA"/>
</dbReference>
<dbReference type="Proteomes" id="UP000294911">
    <property type="component" value="Unassembled WGS sequence"/>
</dbReference>
<dbReference type="PANTHER" id="PTHR33930:SF2">
    <property type="entry name" value="BLR3452 PROTEIN"/>
    <property type="match status" value="1"/>
</dbReference>
<comment type="caution">
    <text evidence="2">The sequence shown here is derived from an EMBL/GenBank/DDBJ whole genome shotgun (WGS) entry which is preliminary data.</text>
</comment>
<dbReference type="InterPro" id="IPR029032">
    <property type="entry name" value="AhpD-like"/>
</dbReference>
<organism evidence="2 3">
    <name type="scientific">Tamaricihabitans halophyticus</name>
    <dbReference type="NCBI Taxonomy" id="1262583"/>
    <lineage>
        <taxon>Bacteria</taxon>
        <taxon>Bacillati</taxon>
        <taxon>Actinomycetota</taxon>
        <taxon>Actinomycetes</taxon>
        <taxon>Pseudonocardiales</taxon>
        <taxon>Pseudonocardiaceae</taxon>
        <taxon>Tamaricihabitans</taxon>
    </lineage>
</organism>
<keyword evidence="2" id="KW-0575">Peroxidase</keyword>